<keyword evidence="6" id="KW-1185">Reference proteome</keyword>
<dbReference type="SUPFAM" id="SSF46785">
    <property type="entry name" value="Winged helix' DNA-binding domain"/>
    <property type="match status" value="1"/>
</dbReference>
<dbReference type="Gene3D" id="1.10.10.10">
    <property type="entry name" value="Winged helix-like DNA-binding domain superfamily/Winged helix DNA-binding domain"/>
    <property type="match status" value="1"/>
</dbReference>
<dbReference type="EMBL" id="FQVM01000011">
    <property type="protein sequence ID" value="SHE78405.1"/>
    <property type="molecule type" value="Genomic_DNA"/>
</dbReference>
<dbReference type="InterPro" id="IPR036388">
    <property type="entry name" value="WH-like_DNA-bd_sf"/>
</dbReference>
<evidence type="ECO:0000256" key="1">
    <source>
        <dbReference type="ARBA" id="ARBA00023015"/>
    </source>
</evidence>
<dbReference type="STRING" id="1533.SAMN05443638_11147"/>
<name>A0A1M4WB60_9CLOT</name>
<dbReference type="RefSeq" id="WP_072895556.1">
    <property type="nucleotide sequence ID" value="NZ_FQVM01000011.1"/>
</dbReference>
<organism evidence="5 6">
    <name type="scientific">Clostridium fallax</name>
    <dbReference type="NCBI Taxonomy" id="1533"/>
    <lineage>
        <taxon>Bacteria</taxon>
        <taxon>Bacillati</taxon>
        <taxon>Bacillota</taxon>
        <taxon>Clostridia</taxon>
        <taxon>Eubacteriales</taxon>
        <taxon>Clostridiaceae</taxon>
        <taxon>Clostridium</taxon>
    </lineage>
</organism>
<evidence type="ECO:0000313" key="6">
    <source>
        <dbReference type="Proteomes" id="UP000184035"/>
    </source>
</evidence>
<keyword evidence="2" id="KW-0238">DNA-binding</keyword>
<dbReference type="InterPro" id="IPR000835">
    <property type="entry name" value="HTH_MarR-typ"/>
</dbReference>
<evidence type="ECO:0000313" key="5">
    <source>
        <dbReference type="EMBL" id="SHE78405.1"/>
    </source>
</evidence>
<dbReference type="GO" id="GO:0003677">
    <property type="term" value="F:DNA binding"/>
    <property type="evidence" value="ECO:0007669"/>
    <property type="project" value="UniProtKB-KW"/>
</dbReference>
<dbReference type="Proteomes" id="UP000184035">
    <property type="component" value="Unassembled WGS sequence"/>
</dbReference>
<evidence type="ECO:0000256" key="2">
    <source>
        <dbReference type="ARBA" id="ARBA00023125"/>
    </source>
</evidence>
<accession>A0A1M4WB60</accession>
<feature type="domain" description="HTH marR-type" evidence="4">
    <location>
        <begin position="1"/>
        <end position="137"/>
    </location>
</feature>
<dbReference type="Pfam" id="PF01047">
    <property type="entry name" value="MarR"/>
    <property type="match status" value="1"/>
</dbReference>
<dbReference type="PRINTS" id="PR00598">
    <property type="entry name" value="HTHMARR"/>
</dbReference>
<evidence type="ECO:0000259" key="4">
    <source>
        <dbReference type="PROSITE" id="PS50995"/>
    </source>
</evidence>
<protein>
    <submittedName>
        <fullName evidence="5">Transcriptional regulator, MarR family</fullName>
    </submittedName>
</protein>
<dbReference type="PANTHER" id="PTHR42756:SF1">
    <property type="entry name" value="TRANSCRIPTIONAL REPRESSOR OF EMRAB OPERON"/>
    <property type="match status" value="1"/>
</dbReference>
<dbReference type="InterPro" id="IPR036390">
    <property type="entry name" value="WH_DNA-bd_sf"/>
</dbReference>
<dbReference type="AlphaFoldDB" id="A0A1M4WB60"/>
<keyword evidence="3" id="KW-0804">Transcription</keyword>
<dbReference type="PANTHER" id="PTHR42756">
    <property type="entry name" value="TRANSCRIPTIONAL REGULATOR, MARR"/>
    <property type="match status" value="1"/>
</dbReference>
<dbReference type="GO" id="GO:0003700">
    <property type="term" value="F:DNA-binding transcription factor activity"/>
    <property type="evidence" value="ECO:0007669"/>
    <property type="project" value="InterPro"/>
</dbReference>
<dbReference type="OrthoDB" id="6400170at2"/>
<keyword evidence="1" id="KW-0805">Transcription regulation</keyword>
<gene>
    <name evidence="5" type="ORF">SAMN05443638_11147</name>
</gene>
<dbReference type="SMART" id="SM00347">
    <property type="entry name" value="HTH_MARR"/>
    <property type="match status" value="1"/>
</dbReference>
<reference evidence="5 6" key="1">
    <citation type="submission" date="2016-11" db="EMBL/GenBank/DDBJ databases">
        <authorList>
            <person name="Jaros S."/>
            <person name="Januszkiewicz K."/>
            <person name="Wedrychowicz H."/>
        </authorList>
    </citation>
    <scope>NUCLEOTIDE SEQUENCE [LARGE SCALE GENOMIC DNA]</scope>
    <source>
        <strain evidence="5 6">DSM 2631</strain>
    </source>
</reference>
<evidence type="ECO:0000256" key="3">
    <source>
        <dbReference type="ARBA" id="ARBA00023163"/>
    </source>
</evidence>
<dbReference type="PROSITE" id="PS50995">
    <property type="entry name" value="HTH_MARR_2"/>
    <property type="match status" value="1"/>
</dbReference>
<sequence>MEERIETIYYAYLQNIKAHYQRIHMALEKLGLYPGQPYVLLALESKDGQSQKELSDRISVKPSTLTIVLGRMEKANLIYRKSDKEDQRISRVYLTDRGIKICKEIKELEKDLEKEYFKDFTQEEKIIFRRLLIQMTNNLKEIIEYEKNNK</sequence>
<proteinExistence type="predicted"/>